<evidence type="ECO:0000256" key="1">
    <source>
        <dbReference type="SAM" id="MobiDB-lite"/>
    </source>
</evidence>
<name>A0ABY0IQL1_9RHOO</name>
<sequence length="146" mass="16549">MESRQVQQRKEQQGPRTQEQAQSIDLAAGMVMQLAVQPGCRLWVAAGRVTVQGPPRWLGARVWWPQRRLGAEEWCDWSEHGVLELRGEDGGATLLWWQPETYSLSRCWRRAYGAICAWLSQALPAAIQRRVRRRAMPSAQAGSPGQ</sequence>
<proteinExistence type="predicted"/>
<protein>
    <submittedName>
        <fullName evidence="2">Uncharacterized protein</fullName>
    </submittedName>
</protein>
<accession>A0ABY0IQL1</accession>
<dbReference type="EMBL" id="SHKM01000003">
    <property type="protein sequence ID" value="RZT75954.1"/>
    <property type="molecule type" value="Genomic_DNA"/>
</dbReference>
<dbReference type="RefSeq" id="WP_130460172.1">
    <property type="nucleotide sequence ID" value="NZ_SHKM01000003.1"/>
</dbReference>
<reference evidence="2 3" key="1">
    <citation type="submission" date="2019-02" db="EMBL/GenBank/DDBJ databases">
        <title>Genomic Encyclopedia of Type Strains, Phase IV (KMG-IV): sequencing the most valuable type-strain genomes for metagenomic binning, comparative biology and taxonomic classification.</title>
        <authorList>
            <person name="Goeker M."/>
        </authorList>
    </citation>
    <scope>NUCLEOTIDE SEQUENCE [LARGE SCALE GENOMIC DNA]</scope>
    <source>
        <strain evidence="2 3">DSM 21223</strain>
    </source>
</reference>
<gene>
    <name evidence="2" type="ORF">EV678_3141</name>
</gene>
<evidence type="ECO:0000313" key="2">
    <source>
        <dbReference type="EMBL" id="RZT75954.1"/>
    </source>
</evidence>
<organism evidence="2 3">
    <name type="scientific">Azospira oryzae</name>
    <dbReference type="NCBI Taxonomy" id="146939"/>
    <lineage>
        <taxon>Bacteria</taxon>
        <taxon>Pseudomonadati</taxon>
        <taxon>Pseudomonadota</taxon>
        <taxon>Betaproteobacteria</taxon>
        <taxon>Rhodocyclales</taxon>
        <taxon>Rhodocyclaceae</taxon>
        <taxon>Azospira</taxon>
    </lineage>
</organism>
<dbReference type="Proteomes" id="UP000292136">
    <property type="component" value="Unassembled WGS sequence"/>
</dbReference>
<keyword evidence="3" id="KW-1185">Reference proteome</keyword>
<feature type="compositionally biased region" description="Basic and acidic residues" evidence="1">
    <location>
        <begin position="1"/>
        <end position="13"/>
    </location>
</feature>
<comment type="caution">
    <text evidence="2">The sequence shown here is derived from an EMBL/GenBank/DDBJ whole genome shotgun (WGS) entry which is preliminary data.</text>
</comment>
<feature type="region of interest" description="Disordered" evidence="1">
    <location>
        <begin position="1"/>
        <end position="20"/>
    </location>
</feature>
<evidence type="ECO:0000313" key="3">
    <source>
        <dbReference type="Proteomes" id="UP000292136"/>
    </source>
</evidence>